<dbReference type="OrthoDB" id="6506763at2"/>
<dbReference type="InterPro" id="IPR032687">
    <property type="entry name" value="AraC-type_N"/>
</dbReference>
<keyword evidence="3" id="KW-0804">Transcription</keyword>
<dbReference type="Gene3D" id="1.10.10.60">
    <property type="entry name" value="Homeodomain-like"/>
    <property type="match status" value="1"/>
</dbReference>
<dbReference type="PROSITE" id="PS01124">
    <property type="entry name" value="HTH_ARAC_FAMILY_2"/>
    <property type="match status" value="1"/>
</dbReference>
<proteinExistence type="predicted"/>
<dbReference type="PANTHER" id="PTHR47894">
    <property type="entry name" value="HTH-TYPE TRANSCRIPTIONAL REGULATOR GADX"/>
    <property type="match status" value="1"/>
</dbReference>
<dbReference type="Proteomes" id="UP000295129">
    <property type="component" value="Unassembled WGS sequence"/>
</dbReference>
<sequence>MDTAPRSPPPPLAQDPRLGVAATPMAFICAIADAYRLRGLSPAKALTLAHIAPQQLQQEEACVTALQLELMSAAAMQELDDEALGWFSRRLPWGSYGMLCRASLGAADLGLAIRRWCRHHRLLTEDVSMRLETADGRATLSLHRTAEPPGLSAGMREFCSLALLRYLLGYACWAVDSRIVLQGAGLPFSPPAHAGVYPLLFSCPVRFDQACAWVSFDADYLALPLRRDSRALDLMLKRALPLTVLQYRRDRLLVQRVREALRAQTADLGSQGLTAEAIASRLNLSSRTLHRQLREEGASLQQLKDEVRFAIAAELLTRSRRPVKQIALAAGFNNEKSFSRAFRSWSGKSPLAYRDGSG</sequence>
<evidence type="ECO:0000313" key="6">
    <source>
        <dbReference type="Proteomes" id="UP000295129"/>
    </source>
</evidence>
<dbReference type="AlphaFoldDB" id="A0A4R6EC96"/>
<feature type="domain" description="HTH araC/xylS-type" evidence="4">
    <location>
        <begin position="255"/>
        <end position="356"/>
    </location>
</feature>
<evidence type="ECO:0000313" key="5">
    <source>
        <dbReference type="EMBL" id="TDN55767.1"/>
    </source>
</evidence>
<dbReference type="InterPro" id="IPR020449">
    <property type="entry name" value="Tscrpt_reg_AraC-type_HTH"/>
</dbReference>
<dbReference type="GO" id="GO:0005829">
    <property type="term" value="C:cytosol"/>
    <property type="evidence" value="ECO:0007669"/>
    <property type="project" value="TreeGrafter"/>
</dbReference>
<comment type="caution">
    <text evidence="5">The sequence shown here is derived from an EMBL/GenBank/DDBJ whole genome shotgun (WGS) entry which is preliminary data.</text>
</comment>
<dbReference type="GO" id="GO:0003700">
    <property type="term" value="F:DNA-binding transcription factor activity"/>
    <property type="evidence" value="ECO:0007669"/>
    <property type="project" value="InterPro"/>
</dbReference>
<keyword evidence="2 5" id="KW-0238">DNA-binding</keyword>
<evidence type="ECO:0000256" key="1">
    <source>
        <dbReference type="ARBA" id="ARBA00023015"/>
    </source>
</evidence>
<dbReference type="InterPro" id="IPR018060">
    <property type="entry name" value="HTH_AraC"/>
</dbReference>
<name>A0A4R6EC96_9RHOO</name>
<reference evidence="5 6" key="1">
    <citation type="submission" date="2019-03" db="EMBL/GenBank/DDBJ databases">
        <title>Genomic Encyclopedia of Type Strains, Phase IV (KMG-IV): sequencing the most valuable type-strain genomes for metagenomic binning, comparative biology and taxonomic classification.</title>
        <authorList>
            <person name="Goeker M."/>
        </authorList>
    </citation>
    <scope>NUCLEOTIDE SEQUENCE [LARGE SCALE GENOMIC DNA]</scope>
    <source>
        <strain evidence="5 6">DSM 12121</strain>
    </source>
</reference>
<accession>A0A4R6EC96</accession>
<protein>
    <submittedName>
        <fullName evidence="5">AraC-like DNA-binding protein</fullName>
    </submittedName>
</protein>
<organism evidence="5 6">
    <name type="scientific">Azoarcus indigens</name>
    <dbReference type="NCBI Taxonomy" id="29545"/>
    <lineage>
        <taxon>Bacteria</taxon>
        <taxon>Pseudomonadati</taxon>
        <taxon>Pseudomonadota</taxon>
        <taxon>Betaproteobacteria</taxon>
        <taxon>Rhodocyclales</taxon>
        <taxon>Zoogloeaceae</taxon>
        <taxon>Azoarcus</taxon>
    </lineage>
</organism>
<evidence type="ECO:0000256" key="3">
    <source>
        <dbReference type="ARBA" id="ARBA00023163"/>
    </source>
</evidence>
<dbReference type="Pfam" id="PF12625">
    <property type="entry name" value="Arabinose_bd"/>
    <property type="match status" value="1"/>
</dbReference>
<dbReference type="PANTHER" id="PTHR47894:SF1">
    <property type="entry name" value="HTH-TYPE TRANSCRIPTIONAL REGULATOR VQSM"/>
    <property type="match status" value="1"/>
</dbReference>
<gene>
    <name evidence="5" type="ORF">C7389_10399</name>
</gene>
<dbReference type="InterPro" id="IPR009057">
    <property type="entry name" value="Homeodomain-like_sf"/>
</dbReference>
<evidence type="ECO:0000256" key="2">
    <source>
        <dbReference type="ARBA" id="ARBA00023125"/>
    </source>
</evidence>
<dbReference type="GO" id="GO:0000976">
    <property type="term" value="F:transcription cis-regulatory region binding"/>
    <property type="evidence" value="ECO:0007669"/>
    <property type="project" value="TreeGrafter"/>
</dbReference>
<dbReference type="EMBL" id="SNVV01000003">
    <property type="protein sequence ID" value="TDN55767.1"/>
    <property type="molecule type" value="Genomic_DNA"/>
</dbReference>
<keyword evidence="1" id="KW-0805">Transcription regulation</keyword>
<dbReference type="Pfam" id="PF12833">
    <property type="entry name" value="HTH_18"/>
    <property type="match status" value="1"/>
</dbReference>
<evidence type="ECO:0000259" key="4">
    <source>
        <dbReference type="PROSITE" id="PS01124"/>
    </source>
</evidence>
<dbReference type="PRINTS" id="PR00032">
    <property type="entry name" value="HTHARAC"/>
</dbReference>
<keyword evidence="6" id="KW-1185">Reference proteome</keyword>
<dbReference type="SUPFAM" id="SSF46689">
    <property type="entry name" value="Homeodomain-like"/>
    <property type="match status" value="1"/>
</dbReference>
<dbReference type="SMART" id="SM00342">
    <property type="entry name" value="HTH_ARAC"/>
    <property type="match status" value="1"/>
</dbReference>